<evidence type="ECO:0000259" key="3">
    <source>
        <dbReference type="PROSITE" id="PS51186"/>
    </source>
</evidence>
<protein>
    <submittedName>
        <fullName evidence="4">GNAT family N-acetyltransferase</fullName>
    </submittedName>
</protein>
<evidence type="ECO:0000256" key="2">
    <source>
        <dbReference type="ARBA" id="ARBA00023315"/>
    </source>
</evidence>
<keyword evidence="2" id="KW-0012">Acyltransferase</keyword>
<reference evidence="4" key="1">
    <citation type="journal article" date="2020" name="mSystems">
        <title>Genome- and Community-Level Interaction Insights into Carbon Utilization and Element Cycling Functions of Hydrothermarchaeota in Hydrothermal Sediment.</title>
        <authorList>
            <person name="Zhou Z."/>
            <person name="Liu Y."/>
            <person name="Xu W."/>
            <person name="Pan J."/>
            <person name="Luo Z.H."/>
            <person name="Li M."/>
        </authorList>
    </citation>
    <scope>NUCLEOTIDE SEQUENCE [LARGE SCALE GENOMIC DNA]</scope>
    <source>
        <strain evidence="4">SpSt-289</strain>
    </source>
</reference>
<evidence type="ECO:0000256" key="1">
    <source>
        <dbReference type="ARBA" id="ARBA00022679"/>
    </source>
</evidence>
<gene>
    <name evidence="4" type="ORF">ENQ20_03150</name>
</gene>
<proteinExistence type="predicted"/>
<dbReference type="CDD" id="cd04301">
    <property type="entry name" value="NAT_SF"/>
    <property type="match status" value="1"/>
</dbReference>
<dbReference type="EMBL" id="DSMG01000039">
    <property type="protein sequence ID" value="HDX30472.1"/>
    <property type="molecule type" value="Genomic_DNA"/>
</dbReference>
<organism evidence="4">
    <name type="scientific">Caldilinea aerophila</name>
    <dbReference type="NCBI Taxonomy" id="133453"/>
    <lineage>
        <taxon>Bacteria</taxon>
        <taxon>Bacillati</taxon>
        <taxon>Chloroflexota</taxon>
        <taxon>Caldilineae</taxon>
        <taxon>Caldilineales</taxon>
        <taxon>Caldilineaceae</taxon>
        <taxon>Caldilinea</taxon>
    </lineage>
</organism>
<dbReference type="SUPFAM" id="SSF55729">
    <property type="entry name" value="Acyl-CoA N-acyltransferases (Nat)"/>
    <property type="match status" value="2"/>
</dbReference>
<keyword evidence="1 4" id="KW-0808">Transferase</keyword>
<dbReference type="AlphaFoldDB" id="A0A7C1FDQ4"/>
<dbReference type="GO" id="GO:0016747">
    <property type="term" value="F:acyltransferase activity, transferring groups other than amino-acyl groups"/>
    <property type="evidence" value="ECO:0007669"/>
    <property type="project" value="InterPro"/>
</dbReference>
<dbReference type="InterPro" id="IPR016181">
    <property type="entry name" value="Acyl_CoA_acyltransferase"/>
</dbReference>
<sequence>MSVNPITLVDLSDVARLIEKQNANPETQCLYSGERAEEIEMALRRQPAPCYVVARKGRTLIGAMGCEVEEGRGYLQGPFVDDADFDAIADALWEALQTQLPLLTGWEAFLHVCNERGAAFYLRQGFRRGQTAHIYVLPASALQPIEGEPAIRFTPECAESVRALHERAFADDPTSIEPFMNRDDATRGLFVYVQDGRCVGYVAASIHENPREGSIDLLAVDASVRNQGYGRRLLLTAAHWLIRERGMHRVGLTVRDMRADARGLYQRSGFQLLHTGVGYARELPMHKRG</sequence>
<evidence type="ECO:0000313" key="4">
    <source>
        <dbReference type="EMBL" id="HDX30472.1"/>
    </source>
</evidence>
<dbReference type="InterPro" id="IPR000182">
    <property type="entry name" value="GNAT_dom"/>
</dbReference>
<name>A0A7C1FDQ4_9CHLR</name>
<dbReference type="InterPro" id="IPR050832">
    <property type="entry name" value="Bact_Acetyltransf"/>
</dbReference>
<dbReference type="PROSITE" id="PS51186">
    <property type="entry name" value="GNAT"/>
    <property type="match status" value="2"/>
</dbReference>
<feature type="domain" description="N-acetyltransferase" evidence="3">
    <location>
        <begin position="148"/>
        <end position="289"/>
    </location>
</feature>
<comment type="caution">
    <text evidence="4">The sequence shown here is derived from an EMBL/GenBank/DDBJ whole genome shotgun (WGS) entry which is preliminary data.</text>
</comment>
<accession>A0A7C1FDQ4</accession>
<dbReference type="Pfam" id="PF00583">
    <property type="entry name" value="Acetyltransf_1"/>
    <property type="match status" value="1"/>
</dbReference>
<dbReference type="Gene3D" id="3.40.630.30">
    <property type="match status" value="1"/>
</dbReference>
<dbReference type="PANTHER" id="PTHR43877">
    <property type="entry name" value="AMINOALKYLPHOSPHONATE N-ACETYLTRANSFERASE-RELATED-RELATED"/>
    <property type="match status" value="1"/>
</dbReference>
<feature type="domain" description="N-acetyltransferase" evidence="3">
    <location>
        <begin position="1"/>
        <end position="146"/>
    </location>
</feature>